<evidence type="ECO:0000259" key="2">
    <source>
        <dbReference type="Pfam" id="PF00534"/>
    </source>
</evidence>
<keyword evidence="3" id="KW-0808">Transferase</keyword>
<dbReference type="AlphaFoldDB" id="A0A4R6R6R9"/>
<evidence type="ECO:0000256" key="1">
    <source>
        <dbReference type="SAM" id="Phobius"/>
    </source>
</evidence>
<feature type="domain" description="Glycosyl transferase family 1" evidence="2">
    <location>
        <begin position="174"/>
        <end position="319"/>
    </location>
</feature>
<name>A0A4R6R6R9_9HYPH</name>
<dbReference type="Gene3D" id="3.40.50.2000">
    <property type="entry name" value="Glycogen Phosphorylase B"/>
    <property type="match status" value="1"/>
</dbReference>
<dbReference type="RefSeq" id="WP_126540713.1">
    <property type="nucleotide sequence ID" value="NZ_BSPM01000002.1"/>
</dbReference>
<dbReference type="EMBL" id="SNXY01000012">
    <property type="protein sequence ID" value="TDP81542.1"/>
    <property type="molecule type" value="Genomic_DNA"/>
</dbReference>
<keyword evidence="1" id="KW-0472">Membrane</keyword>
<keyword evidence="4" id="KW-1185">Reference proteome</keyword>
<keyword evidence="1" id="KW-0812">Transmembrane</keyword>
<dbReference type="GO" id="GO:0016757">
    <property type="term" value="F:glycosyltransferase activity"/>
    <property type="evidence" value="ECO:0007669"/>
    <property type="project" value="InterPro"/>
</dbReference>
<feature type="transmembrane region" description="Helical" evidence="1">
    <location>
        <begin position="7"/>
        <end position="28"/>
    </location>
</feature>
<dbReference type="PANTHER" id="PTHR46656">
    <property type="entry name" value="PUTATIVE-RELATED"/>
    <property type="match status" value="1"/>
</dbReference>
<dbReference type="Pfam" id="PF00534">
    <property type="entry name" value="Glycos_transf_1"/>
    <property type="match status" value="1"/>
</dbReference>
<organism evidence="3 4">
    <name type="scientific">Oharaeibacter diazotrophicus</name>
    <dbReference type="NCBI Taxonomy" id="1920512"/>
    <lineage>
        <taxon>Bacteria</taxon>
        <taxon>Pseudomonadati</taxon>
        <taxon>Pseudomonadota</taxon>
        <taxon>Alphaproteobacteria</taxon>
        <taxon>Hyphomicrobiales</taxon>
        <taxon>Pleomorphomonadaceae</taxon>
        <taxon>Oharaeibacter</taxon>
    </lineage>
</organism>
<dbReference type="CDD" id="cd03801">
    <property type="entry name" value="GT4_PimA-like"/>
    <property type="match status" value="1"/>
</dbReference>
<dbReference type="OrthoDB" id="9781738at2"/>
<dbReference type="Proteomes" id="UP000294547">
    <property type="component" value="Unassembled WGS sequence"/>
</dbReference>
<dbReference type="PANTHER" id="PTHR46656:SF3">
    <property type="entry name" value="PUTATIVE-RELATED"/>
    <property type="match status" value="1"/>
</dbReference>
<reference evidence="3 4" key="1">
    <citation type="submission" date="2019-03" db="EMBL/GenBank/DDBJ databases">
        <title>Genomic Encyclopedia of Type Strains, Phase IV (KMG-IV): sequencing the most valuable type-strain genomes for metagenomic binning, comparative biology and taxonomic classification.</title>
        <authorList>
            <person name="Goeker M."/>
        </authorList>
    </citation>
    <scope>NUCLEOTIDE SEQUENCE [LARGE SCALE GENOMIC DNA]</scope>
    <source>
        <strain evidence="3 4">DSM 102969</strain>
    </source>
</reference>
<keyword evidence="1" id="KW-1133">Transmembrane helix</keyword>
<dbReference type="InterPro" id="IPR001296">
    <property type="entry name" value="Glyco_trans_1"/>
</dbReference>
<sequence length="394" mass="42634">MRRRAVIHWGISSFFGWGIYGLNLALNWSADPAIEPLCSFPIDENQVVVDALKRRQLAPFLAGSASLQTQIARYAGGEVAVDVPLLAALGNDFAVPKAAGDVRLNGRPTVGVVFFEIPQLSEQARANARALPLIVTGSTWNERILREWGVDHVRTVIQGVDPTVFHPAPRAGILGDRFKVFSGGKLELRKGQDLVLAAFRIFAERHPDALLVTAWHSPWYQFAKAIDLSRRVAPVVYAGDKVDVPGWARACGIRDDQFVDLGAVPNAFVPPILREMDVALFPNRSEGGTNLVAMEAMACGVPTILSANTGHLDLIEPGNCFALERQNPVSGPGAGVGATPGWGDSDLDEIVAALETAYSDREDARRRGAAGAETMHRFTWADTARGMRDIVLSL</sequence>
<comment type="caution">
    <text evidence="3">The sequence shown here is derived from an EMBL/GenBank/DDBJ whole genome shotgun (WGS) entry which is preliminary data.</text>
</comment>
<proteinExistence type="predicted"/>
<accession>A0A4R6R6R9</accession>
<evidence type="ECO:0000313" key="4">
    <source>
        <dbReference type="Proteomes" id="UP000294547"/>
    </source>
</evidence>
<gene>
    <name evidence="3" type="ORF">EDD54_4412</name>
</gene>
<evidence type="ECO:0000313" key="3">
    <source>
        <dbReference type="EMBL" id="TDP81542.1"/>
    </source>
</evidence>
<protein>
    <submittedName>
        <fullName evidence="3">Glycosyl transferase family 1</fullName>
    </submittedName>
</protein>
<dbReference type="SUPFAM" id="SSF53756">
    <property type="entry name" value="UDP-Glycosyltransferase/glycogen phosphorylase"/>
    <property type="match status" value="1"/>
</dbReference>